<dbReference type="OrthoDB" id="2496271at2759"/>
<name>A0A5B0P4I6_PUCGR</name>
<proteinExistence type="predicted"/>
<dbReference type="EMBL" id="VDEP01000511">
    <property type="protein sequence ID" value="KAA1065240.1"/>
    <property type="molecule type" value="Genomic_DNA"/>
</dbReference>
<protein>
    <submittedName>
        <fullName evidence="2">Uncharacterized protein</fullName>
    </submittedName>
</protein>
<evidence type="ECO:0000313" key="4">
    <source>
        <dbReference type="Proteomes" id="UP000325313"/>
    </source>
</evidence>
<sequence>MSVPPLYYDTFEVLKSDCSLPLEASLHCLIRSISCTLINMRVVINSQQCSPTTGTAELCSQDVDKYLIPVQPNDAVSETIRRFSRIIEQIDRGILNRMLLLEDNHKHTDLVSVNSARGTLCFKRSMWGNAQARKLTLQLSRNLKRVGSQLESFVYWTDNFLLASLADSTRDDVSNGDFSNSNHSQLEQPFNDLIDGCVDIAQAGWSIRTQLAQAHAILRGPSSLTLQNSNRPSSLSCRPRKSTTALRSKPKLQYEVGESLGRRLRHRSVRKFLPRKTTDVNRSIARLTALLEPDSSLKIIRVCRYLLEESH</sequence>
<dbReference type="AlphaFoldDB" id="A0A5B0P4I6"/>
<evidence type="ECO:0000313" key="3">
    <source>
        <dbReference type="Proteomes" id="UP000324748"/>
    </source>
</evidence>
<reference evidence="3 4" key="1">
    <citation type="submission" date="2019-05" db="EMBL/GenBank/DDBJ databases">
        <title>Emergence of the Ug99 lineage of the wheat stem rust pathogen through somatic hybridization.</title>
        <authorList>
            <person name="Li F."/>
            <person name="Upadhyaya N.M."/>
            <person name="Sperschneider J."/>
            <person name="Matny O."/>
            <person name="Nguyen-Phuc H."/>
            <person name="Mago R."/>
            <person name="Raley C."/>
            <person name="Miller M.E."/>
            <person name="Silverstein K.A.T."/>
            <person name="Henningsen E."/>
            <person name="Hirsch C.D."/>
            <person name="Visser B."/>
            <person name="Pretorius Z.A."/>
            <person name="Steffenson B.J."/>
            <person name="Schwessinger B."/>
            <person name="Dodds P.N."/>
            <person name="Figueroa M."/>
        </authorList>
    </citation>
    <scope>NUCLEOTIDE SEQUENCE [LARGE SCALE GENOMIC DNA]</scope>
    <source>
        <strain evidence="2">21-0</strain>
        <strain evidence="1 4">Ug99</strain>
    </source>
</reference>
<evidence type="ECO:0000313" key="2">
    <source>
        <dbReference type="EMBL" id="KAA1094939.1"/>
    </source>
</evidence>
<evidence type="ECO:0000313" key="1">
    <source>
        <dbReference type="EMBL" id="KAA1065240.1"/>
    </source>
</evidence>
<dbReference type="EMBL" id="VSWC01000079">
    <property type="protein sequence ID" value="KAA1094939.1"/>
    <property type="molecule type" value="Genomic_DNA"/>
</dbReference>
<gene>
    <name evidence="2" type="ORF">PGT21_033114</name>
    <name evidence="1" type="ORF">PGTUg99_009532</name>
</gene>
<accession>A0A5B0P4I6</accession>
<comment type="caution">
    <text evidence="2">The sequence shown here is derived from an EMBL/GenBank/DDBJ whole genome shotgun (WGS) entry which is preliminary data.</text>
</comment>
<organism evidence="2 3">
    <name type="scientific">Puccinia graminis f. sp. tritici</name>
    <dbReference type="NCBI Taxonomy" id="56615"/>
    <lineage>
        <taxon>Eukaryota</taxon>
        <taxon>Fungi</taxon>
        <taxon>Dikarya</taxon>
        <taxon>Basidiomycota</taxon>
        <taxon>Pucciniomycotina</taxon>
        <taxon>Pucciniomycetes</taxon>
        <taxon>Pucciniales</taxon>
        <taxon>Pucciniaceae</taxon>
        <taxon>Puccinia</taxon>
    </lineage>
</organism>
<keyword evidence="3" id="KW-1185">Reference proteome</keyword>
<dbReference type="Proteomes" id="UP000325313">
    <property type="component" value="Unassembled WGS sequence"/>
</dbReference>
<dbReference type="Proteomes" id="UP000324748">
    <property type="component" value="Unassembled WGS sequence"/>
</dbReference>